<dbReference type="PANTHER" id="PTHR43394">
    <property type="entry name" value="ATP-DEPENDENT PERMEASE MDL1, MITOCHONDRIAL"/>
    <property type="match status" value="1"/>
</dbReference>
<dbReference type="Gene3D" id="3.40.50.300">
    <property type="entry name" value="P-loop containing nucleotide triphosphate hydrolases"/>
    <property type="match status" value="1"/>
</dbReference>
<dbReference type="SUPFAM" id="SSF52540">
    <property type="entry name" value="P-loop containing nucleoside triphosphate hydrolases"/>
    <property type="match status" value="1"/>
</dbReference>
<keyword evidence="3" id="KW-0547">Nucleotide-binding</keyword>
<dbReference type="CDD" id="cd07346">
    <property type="entry name" value="ABC_6TM_exporters"/>
    <property type="match status" value="1"/>
</dbReference>
<feature type="transmembrane region" description="Helical" evidence="7">
    <location>
        <begin position="286"/>
        <end position="305"/>
    </location>
</feature>
<dbReference type="InterPro" id="IPR027417">
    <property type="entry name" value="P-loop_NTPase"/>
</dbReference>
<feature type="domain" description="ABC transporter" evidence="8">
    <location>
        <begin position="339"/>
        <end position="568"/>
    </location>
</feature>
<feature type="transmembrane region" description="Helical" evidence="7">
    <location>
        <begin position="255"/>
        <end position="274"/>
    </location>
</feature>
<dbReference type="GO" id="GO:0005524">
    <property type="term" value="F:ATP binding"/>
    <property type="evidence" value="ECO:0007669"/>
    <property type="project" value="UniProtKB-KW"/>
</dbReference>
<dbReference type="InterPro" id="IPR039421">
    <property type="entry name" value="Type_1_exporter"/>
</dbReference>
<comment type="subcellular location">
    <subcellularLocation>
        <location evidence="1">Cell membrane</location>
        <topology evidence="1">Multi-pass membrane protein</topology>
    </subcellularLocation>
</comment>
<evidence type="ECO:0000256" key="6">
    <source>
        <dbReference type="ARBA" id="ARBA00023136"/>
    </source>
</evidence>
<dbReference type="PROSITE" id="PS50893">
    <property type="entry name" value="ABC_TRANSPORTER_2"/>
    <property type="match status" value="1"/>
</dbReference>
<comment type="caution">
    <text evidence="10">The sequence shown here is derived from an EMBL/GenBank/DDBJ whole genome shotgun (WGS) entry which is preliminary data.</text>
</comment>
<name>A0ABT9PCD6_9ACTN</name>
<evidence type="ECO:0000313" key="11">
    <source>
        <dbReference type="Proteomes" id="UP001235712"/>
    </source>
</evidence>
<evidence type="ECO:0000256" key="4">
    <source>
        <dbReference type="ARBA" id="ARBA00022840"/>
    </source>
</evidence>
<protein>
    <submittedName>
        <fullName evidence="10">ATP-binding cassette subfamily C protein</fullName>
    </submittedName>
</protein>
<evidence type="ECO:0000259" key="8">
    <source>
        <dbReference type="PROSITE" id="PS50893"/>
    </source>
</evidence>
<dbReference type="Gene3D" id="1.20.1560.10">
    <property type="entry name" value="ABC transporter type 1, transmembrane domain"/>
    <property type="match status" value="1"/>
</dbReference>
<evidence type="ECO:0000256" key="3">
    <source>
        <dbReference type="ARBA" id="ARBA00022741"/>
    </source>
</evidence>
<evidence type="ECO:0000256" key="5">
    <source>
        <dbReference type="ARBA" id="ARBA00022989"/>
    </source>
</evidence>
<dbReference type="RefSeq" id="WP_307249045.1">
    <property type="nucleotide sequence ID" value="NZ_JAUSQZ010000001.1"/>
</dbReference>
<dbReference type="InterPro" id="IPR003439">
    <property type="entry name" value="ABC_transporter-like_ATP-bd"/>
</dbReference>
<keyword evidence="2 7" id="KW-0812">Transmembrane</keyword>
<dbReference type="InterPro" id="IPR003593">
    <property type="entry name" value="AAA+_ATPase"/>
</dbReference>
<dbReference type="Pfam" id="PF00664">
    <property type="entry name" value="ABC_membrane"/>
    <property type="match status" value="1"/>
</dbReference>
<accession>A0ABT9PCD6</accession>
<dbReference type="Pfam" id="PF00005">
    <property type="entry name" value="ABC_tran"/>
    <property type="match status" value="1"/>
</dbReference>
<proteinExistence type="predicted"/>
<dbReference type="PROSITE" id="PS50929">
    <property type="entry name" value="ABC_TM1F"/>
    <property type="match status" value="1"/>
</dbReference>
<dbReference type="PANTHER" id="PTHR43394:SF1">
    <property type="entry name" value="ATP-BINDING CASSETTE SUB-FAMILY B MEMBER 10, MITOCHONDRIAL"/>
    <property type="match status" value="1"/>
</dbReference>
<dbReference type="SMART" id="SM00382">
    <property type="entry name" value="AAA"/>
    <property type="match status" value="1"/>
</dbReference>
<organism evidence="10 11">
    <name type="scientific">Kineosporia succinea</name>
    <dbReference type="NCBI Taxonomy" id="84632"/>
    <lineage>
        <taxon>Bacteria</taxon>
        <taxon>Bacillati</taxon>
        <taxon>Actinomycetota</taxon>
        <taxon>Actinomycetes</taxon>
        <taxon>Kineosporiales</taxon>
        <taxon>Kineosporiaceae</taxon>
        <taxon>Kineosporia</taxon>
    </lineage>
</organism>
<feature type="transmembrane region" description="Helical" evidence="7">
    <location>
        <begin position="28"/>
        <end position="56"/>
    </location>
</feature>
<dbReference type="InterPro" id="IPR011527">
    <property type="entry name" value="ABC1_TM_dom"/>
</dbReference>
<dbReference type="InterPro" id="IPR036640">
    <property type="entry name" value="ABC1_TM_sf"/>
</dbReference>
<keyword evidence="11" id="KW-1185">Reference proteome</keyword>
<sequence length="577" mass="59150">MSTILPVSSPKRSRRTVLAELRHHRAHAFFGLGCLIAAAATSLLTAPLLGSIVDLAAAGRPGPIGSRVLALLAAALVQAALAFLGLAAVARVGEQVLAGLRERFVEHSLGMPLERIERGGSGDLTSRVTEDVSIVSDAVRSAVPEFTQSALVIALTVFGLLALDWRFAAAALVAVPIQAYTTFWYMKRSAPLYAVSRAGAAGEQQQLLESIGGAPTVRAYGLAEQHLGLVRERVAFSMDRINDVVKLHTRFFGRLNLAEALGLSSVLIAGFLLVRGGSVTIGTASAAALYFANLFGPINAMLFLLDTLQSATASLARIVGVTEVEPEASGSSAVADGSIEARGLRHAYVAGHDVLHGLDVSVPAGGTIALVGGSGGGKSTLAAILAGIRAPDHGSVTIGGVPLPSSSGSVVLVTQEVHVFAGPLADDLRLAAPSATDNQLLDALVAVGADGWVGALPDGIATVVGEGGHTLSPEQAQQLALARVLLSDPPVAILDEATAEAGSAGSRALETAAARVLEGRTGVLVAHRFSQAAMADRVLVMDAGRVVESGRHEELVAAGGRYAQLWEAWSAGRSAAS</sequence>
<keyword evidence="5 7" id="KW-1133">Transmembrane helix</keyword>
<feature type="domain" description="ABC transmembrane type-1" evidence="9">
    <location>
        <begin position="29"/>
        <end position="310"/>
    </location>
</feature>
<evidence type="ECO:0000256" key="1">
    <source>
        <dbReference type="ARBA" id="ARBA00004651"/>
    </source>
</evidence>
<gene>
    <name evidence="10" type="ORF">J2S57_005896</name>
</gene>
<evidence type="ECO:0000256" key="7">
    <source>
        <dbReference type="SAM" id="Phobius"/>
    </source>
</evidence>
<dbReference type="SUPFAM" id="SSF90123">
    <property type="entry name" value="ABC transporter transmembrane region"/>
    <property type="match status" value="1"/>
</dbReference>
<evidence type="ECO:0000313" key="10">
    <source>
        <dbReference type="EMBL" id="MDP9830147.1"/>
    </source>
</evidence>
<evidence type="ECO:0000256" key="2">
    <source>
        <dbReference type="ARBA" id="ARBA00022692"/>
    </source>
</evidence>
<dbReference type="Proteomes" id="UP001235712">
    <property type="component" value="Unassembled WGS sequence"/>
</dbReference>
<reference evidence="10 11" key="1">
    <citation type="submission" date="2023-07" db="EMBL/GenBank/DDBJ databases">
        <title>Sequencing the genomes of 1000 actinobacteria strains.</title>
        <authorList>
            <person name="Klenk H.-P."/>
        </authorList>
    </citation>
    <scope>NUCLEOTIDE SEQUENCE [LARGE SCALE GENOMIC DNA]</scope>
    <source>
        <strain evidence="10 11">DSM 44388</strain>
    </source>
</reference>
<keyword evidence="6 7" id="KW-0472">Membrane</keyword>
<dbReference type="EMBL" id="JAUSQZ010000001">
    <property type="protein sequence ID" value="MDP9830147.1"/>
    <property type="molecule type" value="Genomic_DNA"/>
</dbReference>
<keyword evidence="4 10" id="KW-0067">ATP-binding</keyword>
<feature type="transmembrane region" description="Helical" evidence="7">
    <location>
        <begin position="68"/>
        <end position="90"/>
    </location>
</feature>
<evidence type="ECO:0000259" key="9">
    <source>
        <dbReference type="PROSITE" id="PS50929"/>
    </source>
</evidence>